<feature type="region of interest" description="Disordered" evidence="5">
    <location>
        <begin position="2610"/>
        <end position="2632"/>
    </location>
</feature>
<dbReference type="GeneID" id="40319824"/>
<comment type="caution">
    <text evidence="8">The sequence shown here is derived from an EMBL/GenBank/DDBJ whole genome shotgun (WGS) entry which is preliminary data.</text>
</comment>
<feature type="compositionally biased region" description="Low complexity" evidence="5">
    <location>
        <begin position="3820"/>
        <end position="3840"/>
    </location>
</feature>
<dbReference type="GO" id="GO:0006623">
    <property type="term" value="P:protein targeting to vacuole"/>
    <property type="evidence" value="ECO:0007669"/>
    <property type="project" value="TreeGrafter"/>
</dbReference>
<keyword evidence="2" id="KW-0813">Transport</keyword>
<evidence type="ECO:0000256" key="5">
    <source>
        <dbReference type="SAM" id="MobiDB-lite"/>
    </source>
</evidence>
<feature type="region of interest" description="Disordered" evidence="5">
    <location>
        <begin position="1556"/>
        <end position="1591"/>
    </location>
</feature>
<feature type="region of interest" description="Disordered" evidence="5">
    <location>
        <begin position="2645"/>
        <end position="2697"/>
    </location>
</feature>
<name>A0A422P6I7_9TRYP</name>
<evidence type="ECO:0000259" key="7">
    <source>
        <dbReference type="Pfam" id="PF25036"/>
    </source>
</evidence>
<dbReference type="GO" id="GO:0045053">
    <property type="term" value="P:protein retention in Golgi apparatus"/>
    <property type="evidence" value="ECO:0007669"/>
    <property type="project" value="TreeGrafter"/>
</dbReference>
<evidence type="ECO:0000256" key="2">
    <source>
        <dbReference type="ARBA" id="ARBA00022448"/>
    </source>
</evidence>
<sequence length="4778" mass="514390">MLEKYLSAILVPYFSQYAENIDAKQLKVDIWSGKASLNDLVLKPSLLDALLQGDADSNAPTASASTSSPPTPTTTGGCLPLTLQRGICKQVNIVVPFTQLRSKPVVVEVDELFICLRGNTESREAVLSKAAKLDAQAAHKARELEQFEAERRRLRDAAATAAAREGVATTASFSGAAGSAASSSNVASFGADAGEGAASLASPGAPAAAGAKGGYFSRLGELVVNNIVVKVRSVHVRYEDESTRTVMGVVLGGVQLLTVDGATGEAKFVDPAGLSRTCKRLEFTGMQFYCDDPLRYDLAPQDYFISNKADLTVWHAAMRGRVEAGEVARSTLLGPVMGRVDVNLVFKQFIKDLLRDPYVTARMKLEAVTAKFNRAQYVSLMRTVSLLSNWTEVVELFPRRPAVPVRGHAAVWWRYAIRAVQAIAGAPRRERLLQRVSELCVADYHVLYRDVVRKAEMSADKQRAYRFITRFMTVPDMIAGRKYVYAQLANAIQLKRKDNEAKKAEAQSKFAKESTGWFGWMRRGPKTPQDVEEEELAFEELERSYGIGPNDAEGAEATAVEALALPKSYCWLDAQFELPMFVLQLGLEKVGDVTLRLHSVETQLKKFNAANSVQLRFITENLTLSNPLQDTAFLARLPELVEGVPLPPTPAVPEAGAKADSGPRSAASLPATYSPKPQGVPLLECSVAFNPLEVQRQEQPEDTHLDFALDLRLLPLRIVADPSIIDNITRFFQVPRGLELTSLVQSTKSLAATVGQTASSELREAMAHSKSFSISVDAAAPYIIVPRTLRGSVEEPALAVSLGHVKFETQPLTETEKQQRLATTTLDDVNEELMYYSSSATFSNFYVELAPIGMSLERPGTGFMLLPEVAFTAKVLQRIGDATDNRERFIVRMEVPVLCVACSVSQAHVLSSMVESWMLYLQASDSPYADEQLAAPPPPATLTGGENPPLTLTALDATYSLAHAAGTLRRARLGGEAEGDDTPPSLSQLGKPVEDLPYVRLHLWIKQLGILLYEDEPATQRPMRRPRFTMAFSAAEVTLHMRTVQKRVSVILEQPYCRDAKKPDELILSAAVIRCGVETSPDAPVRVKVELEPSLRFRFGTPCIQLLETLMDIVNLLATAPSVLPAGETNCSSPHALRDVAGGGLPPGHAAIRGASEQAQQLSLVEELHSTQDAQVAHLSLHIAGTAVVEFMDRRKKRAARRRGAGAAAGKGEATTGEAGDVADDDDDEEEEEEDCPFAHACFSEVTLSLKQNRETMEVSGGVEKMSFALSEAHDIAASHRTILQYKPPEARSPIPAMLPPQQEQEQQHDEGAAADTHPARQESHQHINFAYRTSLPVVPIFETDGKGKRYLVNAAELRFSSFVEIEVGSSTLLLDACSLMTVMQYFSAGPFARVTKLGSRPRYDGRVVVAAPAVKPPTLLTSVRVFTRDLDFILPIDAHTTSNEHFQLSVDHVVVQSSLLSAEGRQSMDISLRAIRLLHAPPDEAAAAAASNAGGAQEEPHTLMPTATLDMSVKAPLDPLSDEPLYVDLRGEDVTLQITEANIVQLCRLASGNLARASPPSSTAASASLLPPQMPSSQLSLSSPPLSTSHMMQRGPEAFLVAAASVSTLPPLPLPPPPPPPPPPVPPAHVAKENIGREVHVVWRASKVCLDLLDTPSNQVRFHVEGNALVFRLFAPGNDVTLRWKSLELHDVFEETHRAPMLLCGESNVEMRNILTSCDILQKNFGMRSSVTINAERSTWELLSSGVSGTEDATAENPVELLEVPTLVVDFTLKRFAVSDQWLAVHDFVCNEAVMNALQPVTMRATQWEKEFSSPSTSPVAGDAVEAANAPAAGGCFHCLVRTRAVNVPFLTTSREEFIEAEITSLFVDVLSLASTTKVAVRMQDLAVSHAASAERILYRQTDVAGLGALQDEFVRSSNDGVPLAAPAPPGPADAEAAEGGGGDILSLSGTFDAEAARQKVTVAIGQLTVLCSMPLLVPLVEYCTRPDQPIAKISNLGVMRERREWLARAAQQMVQNGALSLYLLWRQPRIILAGDAQDLANRSRSIEAQLGVMRSTVQLDKRSGSCTVAMKVTEVAIPDMLEKSSLQLSYALKDGREEVSVVLDKTTALLHREELEKLLWVLQRNLLAPVPTRSDAAPPPPPPPGEEVKFEGGAPHAEVAPVRTIQFHAEGVVLAIHDVVGINAHTATLSGIHVEVAPCGEVRLTVDAFTMLEHFTNRHLAESLGDKTLTVRLSSAEKATHVALPDMKLTLIPKALGSLLNTVLSVQFPPPLQDANAGGELCLPSEGGAAAAGAAAASTTLASRVLVSLNHCSAVAVLGGRDVCVAELKDSAVEWEAHVDTSTRLTASIGWAVVRDLFSAHTLYPELLRPLLEGATGAGEPAAAPSRVMEFAFTSAPQNDVEGREAVPSYARQMRCEIFSLALVLVPEVASALLQLLSDVKEHISDVNREKAYDYVADKTAQTVQQRQELTQVELQLHSPSVTFVDAASSAKTMVLFPGDLRIWNEICRLHAEDAAPQSESYAEVFRLNIQRMSFNVLEAPTFAHKAALEVSVTRGIGTAAPAAQAAALPASDTTSVVVAFPTLVAHVTQEQLDHLMDFMAAMKYSSPSGGVPAEHAPRPPASALQAAGGGCPECVSGAPGGATPASASLPPTVPGKKKPTPAALAPQQLGNAVTASPASADTVTSTTSAVESGDSLSVKAHMRRLEVDIGGVFQLGMEDLEAAYATNPAGNATTTATAALGKFELRHRARGASASDAFLQLLMMRRAQVTSTVLVQTTSAARVSETNTDVTLDCLQLSLAPVTLVDTREMLYGPFCTKVLRAPLLPIPVCRLTTDVHVLDADLVLDGYHILNTADKTRGSYTLDLNQHKLFLSSPPSAQIALDDHCQLTITNGSVVVPGMYTVSSFVSFGFNASLLTTDSCVVEKRPYCERAPAQGLKPTSRRRSKGTTDPHGGKNTVSSPLAPSRPPSQSGPLSPMSAAPILAQHAAPVPIPAQAVMGDEVRTIVSLQCKELGIQMVSEEVEELTLTLNMAASLLYSQKTENGVLMQRSGNMRLKDVRTSAEQETTLLPTNMVVSVAGADTVCVAVSLSGLEMCLRMALLRSLVEFGKDSMIVLLGEPAVQRRPPQVELEDEELRPLVALPAAGECRYCGGTRACLGASTDAAGVFCYRCCTGRQALPATEMNFEVQLVDLLFLGSDGGMLQLRAVNGLRLVVASDLDFHLQVKLQMFNLNHHAAVWEPLVERLEGNLSGNLASSTYKIRLDHVDYVFSPHNMKLLLQLAADFSPNSALQKQLGKKFRKIAEEAPSQGPADVALASVRGAITSAPALGSPSSNHVYALVVVVNHFTESLEVDGGTVGPCGGKLEFQTTSRNVFLRRTGAGARSGVTINCAKSPLCVRGNEMLVEVRVELSRREQSFRLHRVVHLQCFPVHHSNVILCFENNSSTNVEVTGGMPTLRPQERLYFQPNFSLDEKLCLRPVRTFDGEEYAAAVTTQSGVTPTLRMLLGGFAVTLVCQGSKKPSKHFLFRMREEQGGVHAGIPTFIVSIEPQLCIYNCLPYDVFFTIGGTGSRKKEVIYCAVVGTTQKLEVGLGEVGLDEVVITLELQQLSQVAGDAAVTYRTQRGISCARGLTPVRLTTGPSKEAKEMRITVQCVEATILLGTPYSLVNFTPLELQVAESKSSGGLVSRAVTNFAVLPKQMKSAYAAAPSISDANAFFVNVRMGQMLASGVPLHVQGRGLITLMDTAAATSRGGSCSVYHLVYLTEVDMYGTCFVTIVPRWVVINRTPQPLYIAQALKKPRLRAASTTTATPVGGGSSGSARAAARTSTTPSSADAAPPSGGSLFVCNRDMMQLAPANAATPFFSTLYSTPDVGYDAFVLQNASAPVRGDPVSLEELKSTLVVVHGLGDAHDKAGADIMLEVSVNTQGPYTYVTLQHPVVPPYLLINRTSRPLELYDTQRRLLAQVKPGCMQSFVLDVQDGESRTRVCFATAPADATSSSSPTAAKAGAETTVQEGDKATGQTPTFVEFNFQRSMTPQEAANPLGIEYRVSLGPFAQQILEIVQTAAAAEAAAAGAERALHTYQPLPPSPLDVVMNLGRLTVSLVMMDRDLLFGSIVDTRVHFNRQGTKELLDFSIKNYQLDNQSEAKPIFEVVAAAIRSSPETHAISGHVERTLVPAKAFLHVDEVRLDVVPVALRFSDNVLVALAGFAAQLGTETPPRHTSPTEEELFDMAPLSVGVMNTRVILERMVVNPLVVRLWFEREVDGHDFIREHMQIRTAALVSMLVRSCEDVRVAMPGIAVQKRSSSADLMLKWMLQIYVDGVREEIRGLLLQYASSLPLLGVPIKLVSGIGSGAMKFFQEPIAGLSTSPKAFAMGFASGSSALVSEVMGGGLGAVSNLAKTGADLMGAATGGRQRRRTGLLEGIASGVTGVVTRPMEGAAESGTTGLVRGVGMGLLGVVAHPVAGLLSDVSKLTGAAAQLCDDSYIPDLRRVRRLRDFHAMGAVAEYDSLLSLFEYERGEPNGLRWKGVSFLPTDGPPWYPCTKEEAQCTAHVAADVWRLALYDTSFEGWRFCPRYYGLYTREKVPTARVRRRRWVAVLRPPPTSRVVRLVQQVSPTVASSARGSSAGAENNQRGEATANPTPRSSLTPSAAAAAAAATVAPPPAQRPSASGAAAPHDAPRSEQVVEVYEYESKVPILGWGRRFLPAGCPPWQYRDGRAAPRKSEFQLHPGWAWASAWTVASSAGSDGWEYVKAEKNSSSPTLRRRCWRRTARRVQ</sequence>
<feature type="compositionally biased region" description="Low complexity" evidence="5">
    <location>
        <begin position="3995"/>
        <end position="4010"/>
    </location>
</feature>
<feature type="region of interest" description="Disordered" evidence="5">
    <location>
        <begin position="2936"/>
        <end position="2980"/>
    </location>
</feature>
<protein>
    <recommendedName>
        <fullName evidence="10">Vacuolar protein sorting-associated protein 13 family protein</fullName>
    </recommendedName>
</protein>
<evidence type="ECO:0000256" key="3">
    <source>
        <dbReference type="ARBA" id="ARBA00023055"/>
    </source>
</evidence>
<dbReference type="Proteomes" id="UP000284403">
    <property type="component" value="Unassembled WGS sequence"/>
</dbReference>
<feature type="region of interest" description="Disordered" evidence="5">
    <location>
        <begin position="1200"/>
        <end position="1236"/>
    </location>
</feature>
<proteinExistence type="inferred from homology"/>
<dbReference type="Pfam" id="PF12624">
    <property type="entry name" value="VPS13_N"/>
    <property type="match status" value="1"/>
</dbReference>
<evidence type="ECO:0000313" key="8">
    <source>
        <dbReference type="EMBL" id="RNF13337.1"/>
    </source>
</evidence>
<feature type="compositionally biased region" description="Low complexity" evidence="5">
    <location>
        <begin position="2675"/>
        <end position="2695"/>
    </location>
</feature>
<dbReference type="InterPro" id="IPR009543">
    <property type="entry name" value="VPS13_VAB"/>
</dbReference>
<evidence type="ECO:0000256" key="4">
    <source>
        <dbReference type="SAM" id="Coils"/>
    </source>
</evidence>
<dbReference type="GO" id="GO:0006869">
    <property type="term" value="P:lipid transport"/>
    <property type="evidence" value="ECO:0007669"/>
    <property type="project" value="UniProtKB-KW"/>
</dbReference>
<dbReference type="RefSeq" id="XP_029226776.1">
    <property type="nucleotide sequence ID" value="XM_029373101.1"/>
</dbReference>
<dbReference type="InterPro" id="IPR026854">
    <property type="entry name" value="VPS13_N"/>
</dbReference>
<feature type="region of interest" description="Disordered" evidence="5">
    <location>
        <begin position="3995"/>
        <end position="4020"/>
    </location>
</feature>
<comment type="similarity">
    <text evidence="1">Belongs to the VPS13 family.</text>
</comment>
<evidence type="ECO:0000313" key="9">
    <source>
        <dbReference type="Proteomes" id="UP000284403"/>
    </source>
</evidence>
<dbReference type="PANTHER" id="PTHR16166">
    <property type="entry name" value="VACUOLAR PROTEIN SORTING-ASSOCIATED PROTEIN VPS13"/>
    <property type="match status" value="1"/>
</dbReference>
<keyword evidence="4" id="KW-0175">Coiled coil</keyword>
<feature type="domain" description="Chorein N-terminal" evidence="6">
    <location>
        <begin position="79"/>
        <end position="821"/>
    </location>
</feature>
<feature type="coiled-coil region" evidence="4">
    <location>
        <begin position="130"/>
        <end position="164"/>
    </location>
</feature>
<feature type="region of interest" description="Disordered" evidence="5">
    <location>
        <begin position="3805"/>
        <end position="3840"/>
    </location>
</feature>
<keyword evidence="9" id="KW-1185">Reference proteome</keyword>
<dbReference type="InterPro" id="IPR026847">
    <property type="entry name" value="VPS13"/>
</dbReference>
<evidence type="ECO:0000259" key="6">
    <source>
        <dbReference type="Pfam" id="PF12624"/>
    </source>
</evidence>
<feature type="compositionally biased region" description="Low complexity" evidence="5">
    <location>
        <begin position="1205"/>
        <end position="1220"/>
    </location>
</feature>
<dbReference type="Pfam" id="PF25036">
    <property type="entry name" value="VPS13_VAB"/>
    <property type="match status" value="1"/>
</dbReference>
<feature type="compositionally biased region" description="Low complexity" evidence="5">
    <location>
        <begin position="4643"/>
        <end position="4662"/>
    </location>
</feature>
<feature type="compositionally biased region" description="Low complexity" evidence="5">
    <location>
        <begin position="1556"/>
        <end position="1588"/>
    </location>
</feature>
<keyword evidence="3" id="KW-0445">Lipid transport</keyword>
<dbReference type="OrthoDB" id="272810at2759"/>
<evidence type="ECO:0008006" key="10">
    <source>
        <dbReference type="Google" id="ProtNLM"/>
    </source>
</evidence>
<dbReference type="EMBL" id="MKKU01000410">
    <property type="protein sequence ID" value="RNF13337.1"/>
    <property type="molecule type" value="Genomic_DNA"/>
</dbReference>
<dbReference type="PANTHER" id="PTHR16166:SF140">
    <property type="entry name" value="PEROXIN_FERLIN DOMAIN-CONTAINING PROTEIN"/>
    <property type="match status" value="1"/>
</dbReference>
<reference evidence="8 9" key="1">
    <citation type="journal article" date="2018" name="BMC Genomics">
        <title>Genomic comparison of Trypanosoma conorhini and Trypanosoma rangeli to Trypanosoma cruzi strains of high and low virulence.</title>
        <authorList>
            <person name="Bradwell K.R."/>
            <person name="Koparde V.N."/>
            <person name="Matveyev A.V."/>
            <person name="Serrano M.G."/>
            <person name="Alves J.M."/>
            <person name="Parikh H."/>
            <person name="Huang B."/>
            <person name="Lee V."/>
            <person name="Espinosa-Alvarez O."/>
            <person name="Ortiz P.A."/>
            <person name="Costa-Martins A.G."/>
            <person name="Teixeira M.M."/>
            <person name="Buck G.A."/>
        </authorList>
    </citation>
    <scope>NUCLEOTIDE SEQUENCE [LARGE SCALE GENOMIC DNA]</scope>
    <source>
        <strain evidence="8 9">025E</strain>
    </source>
</reference>
<feature type="domain" description="Vacuolar protein sorting-associated protein 13 VPS13 adaptor binding" evidence="7">
    <location>
        <begin position="3470"/>
        <end position="3799"/>
    </location>
</feature>
<feature type="region of interest" description="Disordered" evidence="5">
    <location>
        <begin position="4621"/>
        <end position="4684"/>
    </location>
</feature>
<feature type="compositionally biased region" description="Polar residues" evidence="5">
    <location>
        <begin position="2959"/>
        <end position="2976"/>
    </location>
</feature>
<accession>A0A422P6I7</accession>
<feature type="region of interest" description="Disordered" evidence="5">
    <location>
        <begin position="1922"/>
        <end position="1941"/>
    </location>
</feature>
<feature type="compositionally biased region" description="Acidic residues" evidence="5">
    <location>
        <begin position="1221"/>
        <end position="1236"/>
    </location>
</feature>
<gene>
    <name evidence="8" type="ORF">Tco025E_06213</name>
</gene>
<organism evidence="8 9">
    <name type="scientific">Trypanosoma conorhini</name>
    <dbReference type="NCBI Taxonomy" id="83891"/>
    <lineage>
        <taxon>Eukaryota</taxon>
        <taxon>Discoba</taxon>
        <taxon>Euglenozoa</taxon>
        <taxon>Kinetoplastea</taxon>
        <taxon>Metakinetoplastina</taxon>
        <taxon>Trypanosomatida</taxon>
        <taxon>Trypanosomatidae</taxon>
        <taxon>Trypanosoma</taxon>
    </lineage>
</organism>
<feature type="region of interest" description="Disordered" evidence="5">
    <location>
        <begin position="648"/>
        <end position="673"/>
    </location>
</feature>
<feature type="compositionally biased region" description="Basic and acidic residues" evidence="5">
    <location>
        <begin position="1306"/>
        <end position="1324"/>
    </location>
</feature>
<feature type="region of interest" description="Disordered" evidence="5">
    <location>
        <begin position="1295"/>
        <end position="1324"/>
    </location>
</feature>
<evidence type="ECO:0000256" key="1">
    <source>
        <dbReference type="ARBA" id="ARBA00006545"/>
    </source>
</evidence>
<feature type="compositionally biased region" description="Low complexity" evidence="5">
    <location>
        <begin position="4621"/>
        <end position="4631"/>
    </location>
</feature>